<evidence type="ECO:0000313" key="5">
    <source>
        <dbReference type="Proteomes" id="UP001365542"/>
    </source>
</evidence>
<name>A0AAV9XBT6_9PEZI</name>
<accession>A0AAV9XBT6</accession>
<evidence type="ECO:0000256" key="1">
    <source>
        <dbReference type="SAM" id="Coils"/>
    </source>
</evidence>
<evidence type="ECO:0000259" key="3">
    <source>
        <dbReference type="Pfam" id="PF12770"/>
    </source>
</evidence>
<dbReference type="Gene3D" id="1.25.40.10">
    <property type="entry name" value="Tetratricopeptide repeat domain"/>
    <property type="match status" value="1"/>
</dbReference>
<feature type="domain" description="CHAT" evidence="3">
    <location>
        <begin position="1042"/>
        <end position="1318"/>
    </location>
</feature>
<dbReference type="InterPro" id="IPR024983">
    <property type="entry name" value="CHAT_dom"/>
</dbReference>
<evidence type="ECO:0000313" key="4">
    <source>
        <dbReference type="EMBL" id="KAK6538619.1"/>
    </source>
</evidence>
<proteinExistence type="predicted"/>
<feature type="region of interest" description="Disordered" evidence="2">
    <location>
        <begin position="1439"/>
        <end position="1473"/>
    </location>
</feature>
<dbReference type="InterPro" id="IPR011990">
    <property type="entry name" value="TPR-like_helical_dom_sf"/>
</dbReference>
<dbReference type="EMBL" id="JAVHJO010000007">
    <property type="protein sequence ID" value="KAK6538619.1"/>
    <property type="molecule type" value="Genomic_DNA"/>
</dbReference>
<evidence type="ECO:0000256" key="2">
    <source>
        <dbReference type="SAM" id="MobiDB-lite"/>
    </source>
</evidence>
<organism evidence="4 5">
    <name type="scientific">Orbilia ellipsospora</name>
    <dbReference type="NCBI Taxonomy" id="2528407"/>
    <lineage>
        <taxon>Eukaryota</taxon>
        <taxon>Fungi</taxon>
        <taxon>Dikarya</taxon>
        <taxon>Ascomycota</taxon>
        <taxon>Pezizomycotina</taxon>
        <taxon>Orbiliomycetes</taxon>
        <taxon>Orbiliales</taxon>
        <taxon>Orbiliaceae</taxon>
        <taxon>Orbilia</taxon>
    </lineage>
</organism>
<reference evidence="4 5" key="1">
    <citation type="submission" date="2019-10" db="EMBL/GenBank/DDBJ databases">
        <authorList>
            <person name="Palmer J.M."/>
        </authorList>
    </citation>
    <scope>NUCLEOTIDE SEQUENCE [LARGE SCALE GENOMIC DNA]</scope>
    <source>
        <strain evidence="4 5">TWF694</strain>
    </source>
</reference>
<feature type="coiled-coil region" evidence="1">
    <location>
        <begin position="943"/>
        <end position="970"/>
    </location>
</feature>
<dbReference type="Pfam" id="PF12770">
    <property type="entry name" value="CHAT"/>
    <property type="match status" value="1"/>
</dbReference>
<keyword evidence="5" id="KW-1185">Reference proteome</keyword>
<protein>
    <recommendedName>
        <fullName evidence="3">CHAT domain-containing protein</fullName>
    </recommendedName>
</protein>
<sequence>METIPFKIDPEILEATSDISNEELEVLVELQEDPHGDSQIELYAYLCYVLFKRSNTLEKLDLATHKIRELVAATPKDHIDMSRRLQISDMLSLQKLEFEKEIGVDVVESELRTLEIGNHTTENQSEHFGDPRSGAANFTGQQQYDYTGIASEASGDRQTAVACLPAPGHPERIGALHNLGSLLMGKYEAQTDIKILNDAILAFRDLVNEAPTGDMRKARGMDNLAQLLNSRFRQLKHIQDSNEALKIAKIALDHRPLDETARGQILRTIALLYCTRFNILGMLDDLCDAIRSSNAALAMTPETHLSHSIAKDFRVLVFKLGQKAEELSLNTLKEMIGIAEGEKKCGINEKDGSNESGALGILLFTRFKKSTNPKYEDIDRAIGIAEEALRLPGVRFYDPRSILWKIQEYFQELYDTSKFDEYLPPEILERGIKANELIAEYINYEQHSDMWAYVQWSLCAKLRIRAKRNSSIEEQERAIEINDLLLGLGAEIHTERAELFSELGKICASVWDENQESKYMDRAVAAHEISLNSTDAGSLKRGFRLATLGIILGDRYKTTNEPDDLNRAIELLTESLDYLRQLNNETAIARALLHLGNDISMRFERTGAMEDLELAIQMIEASLQLQAPDEPIRALAFAFLGNFILLRYERTRDNDHLNDAIGKLHQALRPDATPLALKIGLHFLGIGYSKRYYSTGASEDLDNAVQYMTRSIEVTQNVMELSMKIYHVGEFQLYRFISSGDMKYLDNSIENLESALALNISNPNERNIILRYLADLLTLKQQFAKDERGLERVEFLLKDAMATRSRPSYRIRAAKSLALKFVHQSKWEDAYTVIKDAIDLFPILSSRTMRNTDKQASVEEFFGLASMAAAIALNAGKEPFAALMLLEQGRGVVSGLVMEMRSDISQLEAQDSNLAKEFISLRDKMDTCDPPLTFTSANTASDFESKNKRRQETERRFNELIDEIRVLRGLERFLLPPTENQLVSAAGSHFIAVINVHRYRCDAFLVQKEGIRIVPLPNLNPDKIDQKIALLRENKGMAGWKVLEWLWEVVCCPIFDCIDIKMASPQYGSPGSPQPSELPHFWWVPTGKLSQLPLHAAGRHFAGTRETVLDMAISSYALSIKTLLYSRQHLSRKSGIPGSAVLISMPNTIRQPALPYVEKEINVVEELCKGLELNPLRPTTTQKEVLSHLQGCEIFHFAGHGRSDPSNPSKSCLLLEDWEASPLTVENLWDQKLQDDSPFLAYLSACSTGQTRRLNFMDEGIHLIGAFQIAGFRHVVGTLWEVNDSYCETVAKVVYETLKEAGITDGAIALGLHRALVLLRNKSVKGKFKSAPHREIGEGDSKTGMELDPFIATIMDTVDGKLTDTFGDEAKVALTDWNRPQFDGSDSSNIFTGNANLYSNLPPEIVTKIVSAPVELVKISLITRKSPVNLYSQSKGLTAQRNGGSDADIQAGLPTTVGSSNDESHENADLSMEGGRTATPIKLQQRMVPNLFWIPYVHFGV</sequence>
<dbReference type="Proteomes" id="UP001365542">
    <property type="component" value="Unassembled WGS sequence"/>
</dbReference>
<gene>
    <name evidence="4" type="ORF">TWF694_010197</name>
</gene>
<keyword evidence="1" id="KW-0175">Coiled coil</keyword>
<comment type="caution">
    <text evidence="4">The sequence shown here is derived from an EMBL/GenBank/DDBJ whole genome shotgun (WGS) entry which is preliminary data.</text>
</comment>